<reference evidence="1 2" key="2">
    <citation type="journal article" date="2023" name="Mol. Biol. Evol.">
        <title>Genomics of Secondarily Temperate Adaptation in the Only Non-Antarctic Icefish.</title>
        <authorList>
            <person name="Rivera-Colon A.G."/>
            <person name="Rayamajhi N."/>
            <person name="Minhas B.F."/>
            <person name="Madrigal G."/>
            <person name="Bilyk K.T."/>
            <person name="Yoon V."/>
            <person name="Hune M."/>
            <person name="Gregory S."/>
            <person name="Cheng C.H.C."/>
            <person name="Catchen J.M."/>
        </authorList>
    </citation>
    <scope>NUCLEOTIDE SEQUENCE [LARGE SCALE GENOMIC DNA]</scope>
    <source>
        <strain evidence="1">JMC-PN-2008</strain>
    </source>
</reference>
<comment type="caution">
    <text evidence="1">The sequence shown here is derived from an EMBL/GenBank/DDBJ whole genome shotgun (WGS) entry which is preliminary data.</text>
</comment>
<keyword evidence="2" id="KW-1185">Reference proteome</keyword>
<accession>A0AAN7XWR4</accession>
<organism evidence="1 2">
    <name type="scientific">Eleginops maclovinus</name>
    <name type="common">Patagonian blennie</name>
    <name type="synonym">Eleginus maclovinus</name>
    <dbReference type="NCBI Taxonomy" id="56733"/>
    <lineage>
        <taxon>Eukaryota</taxon>
        <taxon>Metazoa</taxon>
        <taxon>Chordata</taxon>
        <taxon>Craniata</taxon>
        <taxon>Vertebrata</taxon>
        <taxon>Euteleostomi</taxon>
        <taxon>Actinopterygii</taxon>
        <taxon>Neopterygii</taxon>
        <taxon>Teleostei</taxon>
        <taxon>Neoteleostei</taxon>
        <taxon>Acanthomorphata</taxon>
        <taxon>Eupercaria</taxon>
        <taxon>Perciformes</taxon>
        <taxon>Notothenioidei</taxon>
        <taxon>Eleginopidae</taxon>
        <taxon>Eleginops</taxon>
    </lineage>
</organism>
<dbReference type="Proteomes" id="UP001346869">
    <property type="component" value="Unassembled WGS sequence"/>
</dbReference>
<name>A0AAN7XWR4_ELEMC</name>
<evidence type="ECO:0000313" key="1">
    <source>
        <dbReference type="EMBL" id="KAK5868260.1"/>
    </source>
</evidence>
<dbReference type="AlphaFoldDB" id="A0AAN7XWR4"/>
<evidence type="ECO:0000313" key="2">
    <source>
        <dbReference type="Proteomes" id="UP001346869"/>
    </source>
</evidence>
<proteinExistence type="predicted"/>
<dbReference type="EMBL" id="JAUZQC010000007">
    <property type="protein sequence ID" value="KAK5868260.1"/>
    <property type="molecule type" value="Genomic_DNA"/>
</dbReference>
<gene>
    <name evidence="1" type="ORF">PBY51_009291</name>
</gene>
<reference evidence="1 2" key="1">
    <citation type="journal article" date="2023" name="Genes (Basel)">
        <title>Chromosome-Level Genome Assembly and Circadian Gene Repertoire of the Patagonia Blennie Eleginops maclovinus-The Closest Ancestral Proxy of Antarctic Cryonotothenioids.</title>
        <authorList>
            <person name="Cheng C.C."/>
            <person name="Rivera-Colon A.G."/>
            <person name="Minhas B.F."/>
            <person name="Wilson L."/>
            <person name="Rayamajhi N."/>
            <person name="Vargas-Chacoff L."/>
            <person name="Catchen J.M."/>
        </authorList>
    </citation>
    <scope>NUCLEOTIDE SEQUENCE [LARGE SCALE GENOMIC DNA]</scope>
    <source>
        <strain evidence="1">JMC-PN-2008</strain>
    </source>
</reference>
<protein>
    <submittedName>
        <fullName evidence="1">Uncharacterized protein</fullName>
    </submittedName>
</protein>
<sequence length="97" mass="10519">MCSVALYSYWLEHFLDGGWLSECAVKIYGAHPTLTLSVVGEKKGERKRDEFKLEIETKRAGGISEPGFRDGTFGVGVSAAVCTRCQGLGNQEEACDG</sequence>